<feature type="compositionally biased region" description="Basic and acidic residues" evidence="3">
    <location>
        <begin position="373"/>
        <end position="388"/>
    </location>
</feature>
<feature type="region of interest" description="Disordered" evidence="3">
    <location>
        <begin position="348"/>
        <end position="388"/>
    </location>
</feature>
<evidence type="ECO:0000256" key="2">
    <source>
        <dbReference type="PROSITE-ProRule" id="PRU00035"/>
    </source>
</evidence>
<dbReference type="eggNOG" id="KOG3703">
    <property type="taxonomic scope" value="Eukaryota"/>
</dbReference>
<feature type="region of interest" description="Disordered" evidence="3">
    <location>
        <begin position="1"/>
        <end position="34"/>
    </location>
</feature>
<reference evidence="5 6" key="1">
    <citation type="journal article" date="2008" name="Nature">
        <title>The Phaeodactylum genome reveals the evolutionary history of diatom genomes.</title>
        <authorList>
            <person name="Bowler C."/>
            <person name="Allen A.E."/>
            <person name="Badger J.H."/>
            <person name="Grimwood J."/>
            <person name="Jabbari K."/>
            <person name="Kuo A."/>
            <person name="Maheswari U."/>
            <person name="Martens C."/>
            <person name="Maumus F."/>
            <person name="Otillar R.P."/>
            <person name="Rayko E."/>
            <person name="Salamov A."/>
            <person name="Vandepoele K."/>
            <person name="Beszteri B."/>
            <person name="Gruber A."/>
            <person name="Heijde M."/>
            <person name="Katinka M."/>
            <person name="Mock T."/>
            <person name="Valentin K."/>
            <person name="Verret F."/>
            <person name="Berges J.A."/>
            <person name="Brownlee C."/>
            <person name="Cadoret J.P."/>
            <person name="Chiovitti A."/>
            <person name="Choi C.J."/>
            <person name="Coesel S."/>
            <person name="De Martino A."/>
            <person name="Detter J.C."/>
            <person name="Durkin C."/>
            <person name="Falciatore A."/>
            <person name="Fournet J."/>
            <person name="Haruta M."/>
            <person name="Huysman M.J."/>
            <person name="Jenkins B.D."/>
            <person name="Jiroutova K."/>
            <person name="Jorgensen R.E."/>
            <person name="Joubert Y."/>
            <person name="Kaplan A."/>
            <person name="Kroger N."/>
            <person name="Kroth P.G."/>
            <person name="La Roche J."/>
            <person name="Lindquist E."/>
            <person name="Lommer M."/>
            <person name="Martin-Jezequel V."/>
            <person name="Lopez P.J."/>
            <person name="Lucas S."/>
            <person name="Mangogna M."/>
            <person name="McGinnis K."/>
            <person name="Medlin L.K."/>
            <person name="Montsant A."/>
            <person name="Oudot-Le Secq M.P."/>
            <person name="Napoli C."/>
            <person name="Obornik M."/>
            <person name="Parker M.S."/>
            <person name="Petit J.L."/>
            <person name="Porcel B.M."/>
            <person name="Poulsen N."/>
            <person name="Robison M."/>
            <person name="Rychlewski L."/>
            <person name="Rynearson T.A."/>
            <person name="Schmutz J."/>
            <person name="Shapiro H."/>
            <person name="Siaut M."/>
            <person name="Stanley M."/>
            <person name="Sussman M.R."/>
            <person name="Taylor A.R."/>
            <person name="Vardi A."/>
            <person name="von Dassow P."/>
            <person name="Vyverman W."/>
            <person name="Willis A."/>
            <person name="Wyrwicz L.S."/>
            <person name="Rokhsar D.S."/>
            <person name="Weissenbach J."/>
            <person name="Armbrust E.V."/>
            <person name="Green B.R."/>
            <person name="Van de Peer Y."/>
            <person name="Grigoriev I.V."/>
        </authorList>
    </citation>
    <scope>NUCLEOTIDE SEQUENCE [LARGE SCALE GENOMIC DNA]</scope>
    <source>
        <strain evidence="5 6">CCAP 1055/1</strain>
    </source>
</reference>
<sequence length="388" mass="42745">MTAAEANGDANVDTKAEGVEETSATATDASHKERASPFCWVPKGTPCQFCVATVEQNQLEVYENRDSVVDQLPSGSKKEDILMSSASKQEPSTFVFQEHTANRTEHLLESTLLRLTKGIPNKELRLIISESDDIEQGLLKDIEILEKALEGKEVDDTVVDELLESLLTPMESSWTAPALLGRLRGELAIPSILSVKGNVPAPPQSRTEHPSALVEVTKHPLYLQEHSSPAPLLVVWKRIFTNKDKTLWAPLAALVFKKAVRAEEAPGYTDRISFPMDLGLIRKMIVARKIVSLADLHKYVGLISHNCVKYNGRDTDYGIVARDFEAMVDEQIRIAVETQAKATTIPIESQSSLVKTKDNDGNKDAEEGVASDTAEKRIESESTVETKL</sequence>
<dbReference type="HOGENOM" id="CLU_708774_0_0_1"/>
<dbReference type="Gene3D" id="1.20.920.10">
    <property type="entry name" value="Bromodomain-like"/>
    <property type="match status" value="1"/>
</dbReference>
<dbReference type="Pfam" id="PF00439">
    <property type="entry name" value="Bromodomain"/>
    <property type="match status" value="1"/>
</dbReference>
<dbReference type="OrthoDB" id="1742084at2759"/>
<keyword evidence="6" id="KW-1185">Reference proteome</keyword>
<protein>
    <recommendedName>
        <fullName evidence="4">Bromo domain-containing protein</fullName>
    </recommendedName>
</protein>
<feature type="domain" description="Bromo" evidence="4">
    <location>
        <begin position="256"/>
        <end position="318"/>
    </location>
</feature>
<gene>
    <name evidence="5" type="ORF">PHATRDRAFT_bd1633</name>
</gene>
<dbReference type="PANTHER" id="PTHR15398">
    <property type="entry name" value="BROMODOMAIN-CONTAINING PROTEIN 8"/>
    <property type="match status" value="1"/>
</dbReference>
<dbReference type="InParanoid" id="B7S3X9"/>
<dbReference type="GO" id="GO:0035267">
    <property type="term" value="C:NuA4 histone acetyltransferase complex"/>
    <property type="evidence" value="ECO:0007669"/>
    <property type="project" value="TreeGrafter"/>
</dbReference>
<evidence type="ECO:0000313" key="6">
    <source>
        <dbReference type="Proteomes" id="UP000000759"/>
    </source>
</evidence>
<name>B7S3X9_PHATC</name>
<organism evidence="5 6">
    <name type="scientific">Phaeodactylum tricornutum (strain CCAP 1055/1)</name>
    <dbReference type="NCBI Taxonomy" id="556484"/>
    <lineage>
        <taxon>Eukaryota</taxon>
        <taxon>Sar</taxon>
        <taxon>Stramenopiles</taxon>
        <taxon>Ochrophyta</taxon>
        <taxon>Bacillariophyta</taxon>
        <taxon>Bacillariophyceae</taxon>
        <taxon>Bacillariophycidae</taxon>
        <taxon>Naviculales</taxon>
        <taxon>Phaeodactylaceae</taxon>
        <taxon>Phaeodactylum</taxon>
    </lineage>
</organism>
<evidence type="ECO:0000256" key="1">
    <source>
        <dbReference type="ARBA" id="ARBA00023117"/>
    </source>
</evidence>
<dbReference type="PaxDb" id="2850-Phatrdraft1633"/>
<dbReference type="PROSITE" id="PS50014">
    <property type="entry name" value="BROMODOMAIN_2"/>
    <property type="match status" value="1"/>
</dbReference>
<accession>B7S3X9</accession>
<dbReference type="CDD" id="cd04369">
    <property type="entry name" value="Bromodomain"/>
    <property type="match status" value="1"/>
</dbReference>
<dbReference type="KEGG" id="pti:PHATRDRAFT_bd1633"/>
<dbReference type="SMART" id="SM00297">
    <property type="entry name" value="BROMO"/>
    <property type="match status" value="1"/>
</dbReference>
<dbReference type="GeneID" id="7205003"/>
<dbReference type="InterPro" id="IPR036427">
    <property type="entry name" value="Bromodomain-like_sf"/>
</dbReference>
<dbReference type="SUPFAM" id="SSF47370">
    <property type="entry name" value="Bromodomain"/>
    <property type="match status" value="1"/>
</dbReference>
<proteinExistence type="predicted"/>
<dbReference type="AlphaFoldDB" id="B7S3X9"/>
<dbReference type="InterPro" id="IPR001487">
    <property type="entry name" value="Bromodomain"/>
</dbReference>
<evidence type="ECO:0000259" key="4">
    <source>
        <dbReference type="PROSITE" id="PS50014"/>
    </source>
</evidence>
<keyword evidence="1 2" id="KW-0103">Bromodomain</keyword>
<dbReference type="STRING" id="556484.B7S3X9"/>
<dbReference type="PANTHER" id="PTHR15398:SF4">
    <property type="entry name" value="BROMODOMAIN-CONTAINING PROTEIN 8 ISOFORM X1"/>
    <property type="match status" value="1"/>
</dbReference>
<dbReference type="RefSeq" id="XP_002176268.1">
    <property type="nucleotide sequence ID" value="XM_002176232.1"/>
</dbReference>
<dbReference type="EMBL" id="DS999279">
    <property type="protein sequence ID" value="EEC42745.1"/>
    <property type="molecule type" value="Genomic_DNA"/>
</dbReference>
<feature type="compositionally biased region" description="Basic and acidic residues" evidence="3">
    <location>
        <begin position="355"/>
        <end position="366"/>
    </location>
</feature>
<dbReference type="Proteomes" id="UP000000759">
    <property type="component" value="Unassembled WGS sequence"/>
</dbReference>
<evidence type="ECO:0000256" key="3">
    <source>
        <dbReference type="SAM" id="MobiDB-lite"/>
    </source>
</evidence>
<reference evidence="6" key="2">
    <citation type="submission" date="2008-08" db="EMBL/GenBank/DDBJ databases">
        <authorList>
            <consortium name="Diatom Consortium"/>
            <person name="Grigoriev I."/>
            <person name="Grimwood J."/>
            <person name="Kuo A."/>
            <person name="Otillar R.P."/>
            <person name="Salamov A."/>
            <person name="Detter J.C."/>
            <person name="Lindquist E."/>
            <person name="Shapiro H."/>
            <person name="Lucas S."/>
            <person name="Glavina del Rio T."/>
            <person name="Pitluck S."/>
            <person name="Rokhsar D."/>
            <person name="Bowler C."/>
        </authorList>
    </citation>
    <scope>GENOME REANNOTATION</scope>
    <source>
        <strain evidence="6">CCAP 1055/1</strain>
    </source>
</reference>
<evidence type="ECO:0000313" key="5">
    <source>
        <dbReference type="EMBL" id="EEC42745.1"/>
    </source>
</evidence>